<sequence>MTQVYELVTKEGGVSYSLFVIWSQLFLLHKGIQFTTIPLTYTKIGPTIKEVTGGKWGKVPTIKFDNGDIQYDSIPICNYLDEKYPENPIRRSGSKAEAAIFKFKESIGSTPQKFILLDIVRNLDEESRIHVRKIKEEDKKMTLEEFVGNQDENYTKFYKCVATLTPFLENSNFLEGETAGFSDYLLAGMLQYIRTINPKIYTKLVHDSPYP</sequence>
<gene>
    <name evidence="3" type="ORF">CONCODRAFT_8733</name>
</gene>
<keyword evidence="4" id="KW-1185">Reference proteome</keyword>
<dbReference type="Proteomes" id="UP000070444">
    <property type="component" value="Unassembled WGS sequence"/>
</dbReference>
<reference evidence="3 4" key="1">
    <citation type="journal article" date="2015" name="Genome Biol. Evol.">
        <title>Phylogenomic analyses indicate that early fungi evolved digesting cell walls of algal ancestors of land plants.</title>
        <authorList>
            <person name="Chang Y."/>
            <person name="Wang S."/>
            <person name="Sekimoto S."/>
            <person name="Aerts A.L."/>
            <person name="Choi C."/>
            <person name="Clum A."/>
            <person name="LaButti K.M."/>
            <person name="Lindquist E.A."/>
            <person name="Yee Ngan C."/>
            <person name="Ohm R.A."/>
            <person name="Salamov A.A."/>
            <person name="Grigoriev I.V."/>
            <person name="Spatafora J.W."/>
            <person name="Berbee M.L."/>
        </authorList>
    </citation>
    <scope>NUCLEOTIDE SEQUENCE [LARGE SCALE GENOMIC DNA]</scope>
    <source>
        <strain evidence="3 4">NRRL 28638</strain>
    </source>
</reference>
<organism evidence="3 4">
    <name type="scientific">Conidiobolus coronatus (strain ATCC 28846 / CBS 209.66 / NRRL 28638)</name>
    <name type="common">Delacroixia coronata</name>
    <dbReference type="NCBI Taxonomy" id="796925"/>
    <lineage>
        <taxon>Eukaryota</taxon>
        <taxon>Fungi</taxon>
        <taxon>Fungi incertae sedis</taxon>
        <taxon>Zoopagomycota</taxon>
        <taxon>Entomophthoromycotina</taxon>
        <taxon>Entomophthoromycetes</taxon>
        <taxon>Entomophthorales</taxon>
        <taxon>Ancylistaceae</taxon>
        <taxon>Conidiobolus</taxon>
    </lineage>
</organism>
<evidence type="ECO:0000313" key="4">
    <source>
        <dbReference type="Proteomes" id="UP000070444"/>
    </source>
</evidence>
<dbReference type="SUPFAM" id="SSF52833">
    <property type="entry name" value="Thioredoxin-like"/>
    <property type="match status" value="1"/>
</dbReference>
<name>A0A137P1U4_CONC2</name>
<dbReference type="InterPro" id="IPR054416">
    <property type="entry name" value="GST_UstS-like_C"/>
</dbReference>
<dbReference type="InterPro" id="IPR036282">
    <property type="entry name" value="Glutathione-S-Trfase_C_sf"/>
</dbReference>
<dbReference type="InterPro" id="IPR036249">
    <property type="entry name" value="Thioredoxin-like_sf"/>
</dbReference>
<dbReference type="AlphaFoldDB" id="A0A137P1U4"/>
<dbReference type="EMBL" id="KQ964555">
    <property type="protein sequence ID" value="KXN68928.1"/>
    <property type="molecule type" value="Genomic_DNA"/>
</dbReference>
<proteinExistence type="predicted"/>
<evidence type="ECO:0000313" key="3">
    <source>
        <dbReference type="EMBL" id="KXN68928.1"/>
    </source>
</evidence>
<dbReference type="Gene3D" id="3.40.30.10">
    <property type="entry name" value="Glutaredoxin"/>
    <property type="match status" value="1"/>
</dbReference>
<accession>A0A137P1U4</accession>
<evidence type="ECO:0000259" key="1">
    <source>
        <dbReference type="Pfam" id="PF13417"/>
    </source>
</evidence>
<dbReference type="Pfam" id="PF22041">
    <property type="entry name" value="GST_C_7"/>
    <property type="match status" value="1"/>
</dbReference>
<evidence type="ECO:0000259" key="2">
    <source>
        <dbReference type="Pfam" id="PF22041"/>
    </source>
</evidence>
<dbReference type="OrthoDB" id="4951845at2759"/>
<dbReference type="InterPro" id="IPR004045">
    <property type="entry name" value="Glutathione_S-Trfase_N"/>
</dbReference>
<dbReference type="SUPFAM" id="SSF47616">
    <property type="entry name" value="GST C-terminal domain-like"/>
    <property type="match status" value="1"/>
</dbReference>
<feature type="domain" description="Glutathione S-transferase UstS-like C-terminal" evidence="2">
    <location>
        <begin position="104"/>
        <end position="197"/>
    </location>
</feature>
<dbReference type="Pfam" id="PF13417">
    <property type="entry name" value="GST_N_3"/>
    <property type="match status" value="1"/>
</dbReference>
<feature type="domain" description="GST N-terminal" evidence="1">
    <location>
        <begin position="17"/>
        <end position="88"/>
    </location>
</feature>
<dbReference type="Gene3D" id="1.20.1050.10">
    <property type="match status" value="1"/>
</dbReference>
<protein>
    <submittedName>
        <fullName evidence="3">Uncharacterized protein</fullName>
    </submittedName>
</protein>